<evidence type="ECO:0000313" key="3">
    <source>
        <dbReference type="EMBL" id="MFC0213221.1"/>
    </source>
</evidence>
<keyword evidence="1" id="KW-0472">Membrane</keyword>
<dbReference type="RefSeq" id="WP_377470505.1">
    <property type="nucleotide sequence ID" value="NZ_JBHLWN010000048.1"/>
</dbReference>
<dbReference type="EMBL" id="JBHLWN010000048">
    <property type="protein sequence ID" value="MFC0213221.1"/>
    <property type="molecule type" value="Genomic_DNA"/>
</dbReference>
<feature type="domain" description="VanZ-like" evidence="2">
    <location>
        <begin position="7"/>
        <end position="128"/>
    </location>
</feature>
<evidence type="ECO:0000256" key="1">
    <source>
        <dbReference type="SAM" id="Phobius"/>
    </source>
</evidence>
<name>A0ABV6DKP5_9BACL</name>
<comment type="caution">
    <text evidence="3">The sequence shown here is derived from an EMBL/GenBank/DDBJ whole genome shotgun (WGS) entry which is preliminary data.</text>
</comment>
<dbReference type="NCBIfam" id="NF037970">
    <property type="entry name" value="vanZ_1"/>
    <property type="match status" value="1"/>
</dbReference>
<evidence type="ECO:0000313" key="4">
    <source>
        <dbReference type="Proteomes" id="UP001589776"/>
    </source>
</evidence>
<feature type="transmembrane region" description="Helical" evidence="1">
    <location>
        <begin position="85"/>
        <end position="105"/>
    </location>
</feature>
<keyword evidence="4" id="KW-1185">Reference proteome</keyword>
<gene>
    <name evidence="3" type="ORF">ACFFK0_12275</name>
</gene>
<keyword evidence="1" id="KW-0812">Transmembrane</keyword>
<dbReference type="Proteomes" id="UP001589776">
    <property type="component" value="Unassembled WGS sequence"/>
</dbReference>
<feature type="transmembrane region" description="Helical" evidence="1">
    <location>
        <begin position="111"/>
        <end position="134"/>
    </location>
</feature>
<dbReference type="Pfam" id="PF04892">
    <property type="entry name" value="VanZ"/>
    <property type="match status" value="1"/>
</dbReference>
<organism evidence="3 4">
    <name type="scientific">Paenibacillus chartarius</name>
    <dbReference type="NCBI Taxonomy" id="747481"/>
    <lineage>
        <taxon>Bacteria</taxon>
        <taxon>Bacillati</taxon>
        <taxon>Bacillota</taxon>
        <taxon>Bacilli</taxon>
        <taxon>Bacillales</taxon>
        <taxon>Paenibacillaceae</taxon>
        <taxon>Paenibacillus</taxon>
    </lineage>
</organism>
<evidence type="ECO:0000259" key="2">
    <source>
        <dbReference type="Pfam" id="PF04892"/>
    </source>
</evidence>
<protein>
    <submittedName>
        <fullName evidence="3">VanZ family protein</fullName>
    </submittedName>
</protein>
<proteinExistence type="predicted"/>
<accession>A0ABV6DKP5</accession>
<sequence length="144" mass="16566">MTFRIALALIWCAVIAVFTSTFNLELLLQHRIVLFIFNPHPNLGDFFVMSDLRKIHPDWVTVKIGHFIAFGIMNLLLYNVFRKNAYAIAGSLLFAFATEWIQLYFNRDGRFYDIIIDLCGIVTAYVIIGMYQFVRSRTASGLSS</sequence>
<feature type="transmembrane region" description="Helical" evidence="1">
    <location>
        <begin position="59"/>
        <end position="78"/>
    </location>
</feature>
<keyword evidence="1" id="KW-1133">Transmembrane helix</keyword>
<dbReference type="InterPro" id="IPR006976">
    <property type="entry name" value="VanZ-like"/>
</dbReference>
<reference evidence="3 4" key="1">
    <citation type="submission" date="2024-09" db="EMBL/GenBank/DDBJ databases">
        <authorList>
            <person name="Sun Q."/>
            <person name="Mori K."/>
        </authorList>
    </citation>
    <scope>NUCLEOTIDE SEQUENCE [LARGE SCALE GENOMIC DNA]</scope>
    <source>
        <strain evidence="3 4">CCM 7759</strain>
    </source>
</reference>